<evidence type="ECO:0000256" key="5">
    <source>
        <dbReference type="ARBA" id="ARBA00022821"/>
    </source>
</evidence>
<keyword evidence="2" id="KW-0433">Leucine-rich repeat</keyword>
<dbReference type="InterPro" id="IPR041118">
    <property type="entry name" value="Rx_N"/>
</dbReference>
<dbReference type="InterPro" id="IPR038005">
    <property type="entry name" value="RX-like_CC"/>
</dbReference>
<feature type="domain" description="NB-ARC" evidence="6">
    <location>
        <begin position="394"/>
        <end position="550"/>
    </location>
</feature>
<dbReference type="AlphaFoldDB" id="A0A0D3HNX3"/>
<evidence type="ECO:0000256" key="3">
    <source>
        <dbReference type="ARBA" id="ARBA00022737"/>
    </source>
</evidence>
<evidence type="ECO:0000259" key="6">
    <source>
        <dbReference type="Pfam" id="PF00931"/>
    </source>
</evidence>
<sequence>MADIVLGLTKSVVEGTVIKVQSAILEENQLKERVQHDLVFITDEFQMMQSFLNVVGRGQANNNVVRTWVTQVRNLAYDVEDCIEFVIHLDKKSAWWHRLFPSFMAPVLPSCLVPVLPLDEAVADIKQIKARVEDVSQRNMRYNLISDSGSKPVGPAAGGSSASDALVEVRDIAKELSGSGDLAELLTNNDGDLQALRSQFYTNSGQQRQGAEVKLFTKFRTEVYKKRYLIVLEDLNTVSEWESIRSNLPNMRNGSRVVVSTQKVEIASLCTGHPFQVSQIRRFSYYHCVCMFFKEISAANELDRMKPKQEIKGIDTGSYRDSRSKDEKTFGCNNDILIDWLLMKDGLRQDDISSFYAKTGLVLDDMFTRLWECNEQLLFLITEAIFRSRGEFRFGVISVWGIAGVGKSTFVRTIYNSHDQFEMYGWVNVSHPFNLRDLACSLLLDLHQNGRCFLWLGEKDIDMCRTKDPIQECHKLLHKHKFLIVIDGLQSTEEWDLIKSTLLSGNSESFIIVITNEESVARHCAVENNFVFNVKGLKADAALYLFIKEVRYLALVSAILLLS</sequence>
<dbReference type="Gene3D" id="3.40.50.300">
    <property type="entry name" value="P-loop containing nucleotide triphosphate hydrolases"/>
    <property type="match status" value="2"/>
</dbReference>
<keyword evidence="5" id="KW-0611">Plant defense</keyword>
<dbReference type="Pfam" id="PF18052">
    <property type="entry name" value="Rx_N"/>
    <property type="match status" value="1"/>
</dbReference>
<dbReference type="Pfam" id="PF00931">
    <property type="entry name" value="NB-ARC"/>
    <property type="match status" value="2"/>
</dbReference>
<reference evidence="8" key="2">
    <citation type="submission" date="2015-03" db="UniProtKB">
        <authorList>
            <consortium name="EnsemblPlants"/>
        </authorList>
    </citation>
    <scope>IDENTIFICATION</scope>
</reference>
<dbReference type="Proteomes" id="UP000026960">
    <property type="component" value="Chromosome 11"/>
</dbReference>
<feature type="domain" description="NB-ARC" evidence="6">
    <location>
        <begin position="196"/>
        <end position="292"/>
    </location>
</feature>
<reference evidence="8" key="1">
    <citation type="journal article" date="2009" name="Rice">
        <title>De Novo Next Generation Sequencing of Plant Genomes.</title>
        <authorList>
            <person name="Rounsley S."/>
            <person name="Marri P.R."/>
            <person name="Yu Y."/>
            <person name="He R."/>
            <person name="Sisneros N."/>
            <person name="Goicoechea J.L."/>
            <person name="Lee S.J."/>
            <person name="Angelova A."/>
            <person name="Kudrna D."/>
            <person name="Luo M."/>
            <person name="Affourtit J."/>
            <person name="Desany B."/>
            <person name="Knight J."/>
            <person name="Niazi F."/>
            <person name="Egholm M."/>
            <person name="Wing R.A."/>
        </authorList>
    </citation>
    <scope>NUCLEOTIDE SEQUENCE [LARGE SCALE GENOMIC DNA]</scope>
    <source>
        <strain evidence="8">cv. IRGC 105608</strain>
    </source>
</reference>
<dbReference type="Gene3D" id="1.20.5.4130">
    <property type="match status" value="1"/>
</dbReference>
<keyword evidence="9" id="KW-1185">Reference proteome</keyword>
<keyword evidence="3" id="KW-0677">Repeat</keyword>
<dbReference type="InterPro" id="IPR027417">
    <property type="entry name" value="P-loop_NTPase"/>
</dbReference>
<keyword evidence="4" id="KW-0547">Nucleotide-binding</keyword>
<evidence type="ECO:0008006" key="10">
    <source>
        <dbReference type="Google" id="ProtNLM"/>
    </source>
</evidence>
<dbReference type="Gramene" id="OBART11G19610.1">
    <property type="protein sequence ID" value="OBART11G19610.1"/>
    <property type="gene ID" value="OBART11G19610"/>
</dbReference>
<protein>
    <recommendedName>
        <fullName evidence="10">NB-ARC domain-containing protein</fullName>
    </recommendedName>
</protein>
<comment type="similarity">
    <text evidence="1">Belongs to the disease resistance NB-LRR family.</text>
</comment>
<evidence type="ECO:0000313" key="8">
    <source>
        <dbReference type="EnsemblPlants" id="OBART11G19610.1"/>
    </source>
</evidence>
<dbReference type="GO" id="GO:0043531">
    <property type="term" value="F:ADP binding"/>
    <property type="evidence" value="ECO:0007669"/>
    <property type="project" value="InterPro"/>
</dbReference>
<proteinExistence type="inferred from homology"/>
<dbReference type="GO" id="GO:0006952">
    <property type="term" value="P:defense response"/>
    <property type="evidence" value="ECO:0007669"/>
    <property type="project" value="UniProtKB-KW"/>
</dbReference>
<dbReference type="PANTHER" id="PTHR19338">
    <property type="entry name" value="TRANSLOCASE OF INNER MITOCHONDRIAL MEMBRANE 13 HOMOLOG"/>
    <property type="match status" value="1"/>
</dbReference>
<name>A0A0D3HNX3_9ORYZ</name>
<dbReference type="EnsemblPlants" id="OBART11G19610.1">
    <property type="protein sequence ID" value="OBART11G19610.1"/>
    <property type="gene ID" value="OBART11G19610"/>
</dbReference>
<dbReference type="CDD" id="cd14798">
    <property type="entry name" value="RX-CC_like"/>
    <property type="match status" value="1"/>
</dbReference>
<feature type="domain" description="Disease resistance N-terminal" evidence="7">
    <location>
        <begin position="13"/>
        <end position="93"/>
    </location>
</feature>
<evidence type="ECO:0000256" key="1">
    <source>
        <dbReference type="ARBA" id="ARBA00008894"/>
    </source>
</evidence>
<dbReference type="SUPFAM" id="SSF52540">
    <property type="entry name" value="P-loop containing nucleoside triphosphate hydrolases"/>
    <property type="match status" value="2"/>
</dbReference>
<evidence type="ECO:0000256" key="2">
    <source>
        <dbReference type="ARBA" id="ARBA00022614"/>
    </source>
</evidence>
<evidence type="ECO:0000256" key="4">
    <source>
        <dbReference type="ARBA" id="ARBA00022741"/>
    </source>
</evidence>
<evidence type="ECO:0000259" key="7">
    <source>
        <dbReference type="Pfam" id="PF18052"/>
    </source>
</evidence>
<dbReference type="InterPro" id="IPR002182">
    <property type="entry name" value="NB-ARC"/>
</dbReference>
<evidence type="ECO:0000313" key="9">
    <source>
        <dbReference type="Proteomes" id="UP000026960"/>
    </source>
</evidence>
<dbReference type="PRINTS" id="PR00364">
    <property type="entry name" value="DISEASERSIST"/>
</dbReference>
<accession>A0A0D3HNX3</accession>
<organism evidence="8">
    <name type="scientific">Oryza barthii</name>
    <dbReference type="NCBI Taxonomy" id="65489"/>
    <lineage>
        <taxon>Eukaryota</taxon>
        <taxon>Viridiplantae</taxon>
        <taxon>Streptophyta</taxon>
        <taxon>Embryophyta</taxon>
        <taxon>Tracheophyta</taxon>
        <taxon>Spermatophyta</taxon>
        <taxon>Magnoliopsida</taxon>
        <taxon>Liliopsida</taxon>
        <taxon>Poales</taxon>
        <taxon>Poaceae</taxon>
        <taxon>BOP clade</taxon>
        <taxon>Oryzoideae</taxon>
        <taxon>Oryzeae</taxon>
        <taxon>Oryzinae</taxon>
        <taxon>Oryza</taxon>
    </lineage>
</organism>
<dbReference type="PANTHER" id="PTHR19338:SF58">
    <property type="entry name" value="OS09G0517100 PROTEIN"/>
    <property type="match status" value="1"/>
</dbReference>